<dbReference type="AlphaFoldDB" id="A0AAN6GQU7"/>
<accession>A0AAN6GQU7</accession>
<organism evidence="2 3">
    <name type="scientific">Tilletia horrida</name>
    <dbReference type="NCBI Taxonomy" id="155126"/>
    <lineage>
        <taxon>Eukaryota</taxon>
        <taxon>Fungi</taxon>
        <taxon>Dikarya</taxon>
        <taxon>Basidiomycota</taxon>
        <taxon>Ustilaginomycotina</taxon>
        <taxon>Exobasidiomycetes</taxon>
        <taxon>Tilletiales</taxon>
        <taxon>Tilletiaceae</taxon>
        <taxon>Tilletia</taxon>
    </lineage>
</organism>
<dbReference type="Proteomes" id="UP001176517">
    <property type="component" value="Unassembled WGS sequence"/>
</dbReference>
<feature type="region of interest" description="Disordered" evidence="1">
    <location>
        <begin position="78"/>
        <end position="97"/>
    </location>
</feature>
<reference evidence="2" key="1">
    <citation type="journal article" date="2023" name="PhytoFront">
        <title>Draft Genome Resources of Seven Strains of Tilletia horrida, Causal Agent of Kernel Smut of Rice.</title>
        <authorList>
            <person name="Khanal S."/>
            <person name="Antony Babu S."/>
            <person name="Zhou X.G."/>
        </authorList>
    </citation>
    <scope>NUCLEOTIDE SEQUENCE</scope>
    <source>
        <strain evidence="2">TX6</strain>
    </source>
</reference>
<proteinExistence type="predicted"/>
<name>A0AAN6GQU7_9BASI</name>
<sequence>MPAKRNPHPVTPDGHYFLWNGWQLWRCTDPNLKAADRESYTAELMSARRAVSAANKLTSPADKKDALAHARARVQKAKEALGERGEPWWDASQKGAEVVDRKHVKNTQYAAWAEGLLESGTQNSIRRPKRKCREHEAESAPEPGGSSQRTEETHIPKDRHSKRTRH</sequence>
<evidence type="ECO:0000256" key="1">
    <source>
        <dbReference type="SAM" id="MobiDB-lite"/>
    </source>
</evidence>
<keyword evidence="3" id="KW-1185">Reference proteome</keyword>
<comment type="caution">
    <text evidence="2">The sequence shown here is derived from an EMBL/GenBank/DDBJ whole genome shotgun (WGS) entry which is preliminary data.</text>
</comment>
<dbReference type="EMBL" id="JAPDMZ010000067">
    <property type="protein sequence ID" value="KAK0552167.1"/>
    <property type="molecule type" value="Genomic_DNA"/>
</dbReference>
<gene>
    <name evidence="2" type="ORF">OC846_003018</name>
</gene>
<feature type="region of interest" description="Disordered" evidence="1">
    <location>
        <begin position="115"/>
        <end position="166"/>
    </location>
</feature>
<evidence type="ECO:0000313" key="3">
    <source>
        <dbReference type="Proteomes" id="UP001176517"/>
    </source>
</evidence>
<feature type="compositionally biased region" description="Basic and acidic residues" evidence="1">
    <location>
        <begin position="149"/>
        <end position="158"/>
    </location>
</feature>
<feature type="compositionally biased region" description="Basic and acidic residues" evidence="1">
    <location>
        <begin position="78"/>
        <end position="87"/>
    </location>
</feature>
<evidence type="ECO:0000313" key="2">
    <source>
        <dbReference type="EMBL" id="KAK0552167.1"/>
    </source>
</evidence>
<protein>
    <submittedName>
        <fullName evidence="2">Uncharacterized protein</fullName>
    </submittedName>
</protein>